<reference evidence="2 3" key="1">
    <citation type="journal article" date="2016" name="Environ. Microbiol.">
        <title>Genomic diversification of marine cyanophages into stable ecotypes.</title>
        <authorList>
            <person name="Marston M.F."/>
            <person name="Martiny J.B."/>
        </authorList>
    </citation>
    <scope>NUCLEOTIDE SEQUENCE [LARGE SCALE GENOMIC DNA]</scope>
    <source>
        <strain evidence="2">RW_04_0709</strain>
    </source>
</reference>
<evidence type="ECO:0000313" key="2">
    <source>
        <dbReference type="EMBL" id="AOO16280.1"/>
    </source>
</evidence>
<organism evidence="2 3">
    <name type="scientific">Cyanophage S-RIM12</name>
    <dbReference type="NCBI Taxonomy" id="1278402"/>
    <lineage>
        <taxon>Viruses</taxon>
        <taxon>Duplodnaviria</taxon>
        <taxon>Heunggongvirae</taxon>
        <taxon>Uroviricota</taxon>
        <taxon>Caudoviricetes</taxon>
        <taxon>Pantevenvirales</taxon>
        <taxon>Kyanoviridae</taxon>
        <taxon>Brizovirus</taxon>
        <taxon>Brizovirus syn33</taxon>
    </lineage>
</organism>
<name>A0A1D7SRJ2_9CAUD</name>
<evidence type="ECO:0000256" key="1">
    <source>
        <dbReference type="SAM" id="MobiDB-lite"/>
    </source>
</evidence>
<evidence type="ECO:0000313" key="3">
    <source>
        <dbReference type="Proteomes" id="UP000223079"/>
    </source>
</evidence>
<proteinExistence type="predicted"/>
<feature type="compositionally biased region" description="Low complexity" evidence="1">
    <location>
        <begin position="269"/>
        <end position="282"/>
    </location>
</feature>
<feature type="region of interest" description="Disordered" evidence="1">
    <location>
        <begin position="268"/>
        <end position="304"/>
    </location>
</feature>
<dbReference type="Proteomes" id="UP000223079">
    <property type="component" value="Segment"/>
</dbReference>
<sequence>MDGCSKQTDLHTDNTRSSVSIHRNLSRTWFKSTNDYPKNNRGYKHNRHYKYFLAVTLLFANPSYAETVGGVSATANPVANSSGSVTNQAIQVLQGPYITNTYGGGIQCQGPTRNFTPYVTGSVSASKPYEDYYNDPVYDVTDNFGAFDSDGNPMGDGILDNPGDVSFYKRTRTGQKDNYSLGVGFSMTWSTPTDKKLQDLCKEAATSNIEMMKQLTANKRLDFEIARLKNCGNLMKEGISFHPRSPYYKICADVVVQNVTTVKQHRHSIPSVSVPTSIPVSPHSDDAALLGGPLQTRPSVSYPE</sequence>
<dbReference type="EMBL" id="KX349312">
    <property type="protein sequence ID" value="AOO16280.1"/>
    <property type="molecule type" value="Genomic_DNA"/>
</dbReference>
<protein>
    <recommendedName>
        <fullName evidence="4">Gp165</fullName>
    </recommendedName>
</protein>
<accession>A0A1D7SRJ2</accession>
<gene>
    <name evidence="2" type="ORF">RW040709_153</name>
</gene>
<evidence type="ECO:0008006" key="4">
    <source>
        <dbReference type="Google" id="ProtNLM"/>
    </source>
</evidence>